<reference evidence="1" key="1">
    <citation type="submission" date="2018-06" db="EMBL/GenBank/DDBJ databases">
        <authorList>
            <person name="Zhirakovskaya E."/>
        </authorList>
    </citation>
    <scope>NUCLEOTIDE SEQUENCE</scope>
</reference>
<accession>A0A3B0XVS1</accession>
<dbReference type="AlphaFoldDB" id="A0A3B0XVS1"/>
<evidence type="ECO:0000313" key="1">
    <source>
        <dbReference type="EMBL" id="VAW68253.1"/>
    </source>
</evidence>
<dbReference type="EMBL" id="UOFI01000117">
    <property type="protein sequence ID" value="VAW68253.1"/>
    <property type="molecule type" value="Genomic_DNA"/>
</dbReference>
<sequence>MSKKKEWPVSIIKDIEEINSYNAPVRTISILIPIDSVKFGKDCIELLNAIIKKLYKKDRMNLGDRIVGTKTSTHQILKDQGLAGELKTFGFLTKGGSKAQGNATANKLKDSVGEYIKKWYGGSGVSIFGVSAMDGYHSMLLTYQRKDGKSKFTLIDQGPATSFLTGKSTFYTANDLDSSLSEYVKDRQDKRVGKNGIYEYPADIALFKIYPETPK</sequence>
<protein>
    <submittedName>
        <fullName evidence="1">Uncharacterized protein</fullName>
    </submittedName>
</protein>
<gene>
    <name evidence="1" type="ORF">MNBD_GAMMA09-1765</name>
</gene>
<name>A0A3B0XVS1_9ZZZZ</name>
<organism evidence="1">
    <name type="scientific">hydrothermal vent metagenome</name>
    <dbReference type="NCBI Taxonomy" id="652676"/>
    <lineage>
        <taxon>unclassified sequences</taxon>
        <taxon>metagenomes</taxon>
        <taxon>ecological metagenomes</taxon>
    </lineage>
</organism>
<proteinExistence type="predicted"/>